<feature type="region of interest" description="Disordered" evidence="1">
    <location>
        <begin position="193"/>
        <end position="369"/>
    </location>
</feature>
<feature type="region of interest" description="Disordered" evidence="1">
    <location>
        <begin position="82"/>
        <end position="176"/>
    </location>
</feature>
<accession>A0A5N4CT70</accession>
<dbReference type="Proteomes" id="UP000299084">
    <property type="component" value="Unassembled WGS sequence"/>
</dbReference>
<comment type="caution">
    <text evidence="2">The sequence shown here is derived from an EMBL/GenBank/DDBJ whole genome shotgun (WGS) entry which is preliminary data.</text>
</comment>
<feature type="compositionally biased region" description="Polar residues" evidence="1">
    <location>
        <begin position="217"/>
        <end position="228"/>
    </location>
</feature>
<dbReference type="EMBL" id="JWIN03000020">
    <property type="protein sequence ID" value="KAB1262064.1"/>
    <property type="molecule type" value="Genomic_DNA"/>
</dbReference>
<proteinExistence type="predicted"/>
<sequence>MMPCFPPSALSQPLHTRLYPTPPSPQSAGTISLTRPHKWGDATEWSGGKVLLLFQRFHLPAALVSPSCSLASHGPALPASLQSFTPTIGESSSEKSKGCKPRAELPQTPRSLRRGGGDHSPGRGSIYPRLGGTEAGSAGRPGSLARPHILPRQRPARAKPSGSGERRQMVASNVHAESPDRLIQIFQIEEPRATPGTSGILECGASSSSDEPAGQALTPTRTHTNTLPRTPRMHTAPNARADARPRHTHTRTAITRTEPGGSRAGGRAGCGGGERAQRPKEPGTRGPPRRGRPQRRLAELQEPRSSLARHATHQLPRGPTQPQGLEGSRAPKGQCEGSRCPAGPGRAAGGPRSRAGRVGWAAQRRGPLRQASRAARAARWGRSHAPCSLQPAACRRKTPPHRPWAGGGGWEDRAHPVLAWLWFPHPSEGPRTVMRLVRGMWQVVESSLQQDCGLSIRRSGSAQGLI</sequence>
<protein>
    <submittedName>
        <fullName evidence="2">Uncharacterized protein</fullName>
    </submittedName>
</protein>
<gene>
    <name evidence="2" type="ORF">Cadr_000021886</name>
</gene>
<evidence type="ECO:0000313" key="2">
    <source>
        <dbReference type="EMBL" id="KAB1262064.1"/>
    </source>
</evidence>
<organism evidence="2 3">
    <name type="scientific">Camelus dromedarius</name>
    <name type="common">Dromedary</name>
    <name type="synonym">Arabian camel</name>
    <dbReference type="NCBI Taxonomy" id="9838"/>
    <lineage>
        <taxon>Eukaryota</taxon>
        <taxon>Metazoa</taxon>
        <taxon>Chordata</taxon>
        <taxon>Craniata</taxon>
        <taxon>Vertebrata</taxon>
        <taxon>Euteleostomi</taxon>
        <taxon>Mammalia</taxon>
        <taxon>Eutheria</taxon>
        <taxon>Laurasiatheria</taxon>
        <taxon>Artiodactyla</taxon>
        <taxon>Tylopoda</taxon>
        <taxon>Camelidae</taxon>
        <taxon>Camelus</taxon>
    </lineage>
</organism>
<keyword evidence="3" id="KW-1185">Reference proteome</keyword>
<feature type="compositionally biased region" description="Low complexity" evidence="1">
    <location>
        <begin position="251"/>
        <end position="261"/>
    </location>
</feature>
<reference evidence="2 3" key="1">
    <citation type="journal article" date="2019" name="Mol. Ecol. Resour.">
        <title>Improving Illumina assemblies with Hi-C and long reads: an example with the North African dromedary.</title>
        <authorList>
            <person name="Elbers J.P."/>
            <person name="Rogers M.F."/>
            <person name="Perelman P.L."/>
            <person name="Proskuryakova A.A."/>
            <person name="Serdyukova N.A."/>
            <person name="Johnson W.E."/>
            <person name="Horin P."/>
            <person name="Corander J."/>
            <person name="Murphy D."/>
            <person name="Burger P.A."/>
        </authorList>
    </citation>
    <scope>NUCLEOTIDE SEQUENCE [LARGE SCALE GENOMIC DNA]</scope>
    <source>
        <strain evidence="2">Drom800</strain>
        <tissue evidence="2">Blood</tissue>
    </source>
</reference>
<evidence type="ECO:0000313" key="3">
    <source>
        <dbReference type="Proteomes" id="UP000299084"/>
    </source>
</evidence>
<feature type="compositionally biased region" description="Gly residues" evidence="1">
    <location>
        <begin position="262"/>
        <end position="274"/>
    </location>
</feature>
<feature type="compositionally biased region" description="Low complexity" evidence="1">
    <location>
        <begin position="337"/>
        <end position="357"/>
    </location>
</feature>
<dbReference type="AlphaFoldDB" id="A0A5N4CT70"/>
<evidence type="ECO:0000256" key="1">
    <source>
        <dbReference type="SAM" id="MobiDB-lite"/>
    </source>
</evidence>
<feature type="region of interest" description="Disordered" evidence="1">
    <location>
        <begin position="13"/>
        <end position="34"/>
    </location>
</feature>
<name>A0A5N4CT70_CAMDR</name>
<feature type="compositionally biased region" description="Basic and acidic residues" evidence="1">
    <location>
        <begin position="92"/>
        <end position="103"/>
    </location>
</feature>